<proteinExistence type="predicted"/>
<name>A0A402B2J4_9CHLR</name>
<sequence>MSLRQFTYDTSLRHVVVVRRTWPNMSTSGVCLLIRELAQGQALPLLGYPIEMDAEARCGWDCQEALLDG</sequence>
<accession>A0A402B2J4</accession>
<protein>
    <submittedName>
        <fullName evidence="1">Uncharacterized protein</fullName>
    </submittedName>
</protein>
<dbReference type="AlphaFoldDB" id="A0A402B2J4"/>
<keyword evidence="2" id="KW-1185">Reference proteome</keyword>
<organism evidence="1 2">
    <name type="scientific">Dictyobacter alpinus</name>
    <dbReference type="NCBI Taxonomy" id="2014873"/>
    <lineage>
        <taxon>Bacteria</taxon>
        <taxon>Bacillati</taxon>
        <taxon>Chloroflexota</taxon>
        <taxon>Ktedonobacteria</taxon>
        <taxon>Ktedonobacterales</taxon>
        <taxon>Dictyobacteraceae</taxon>
        <taxon>Dictyobacter</taxon>
    </lineage>
</organism>
<comment type="caution">
    <text evidence="1">The sequence shown here is derived from an EMBL/GenBank/DDBJ whole genome shotgun (WGS) entry which is preliminary data.</text>
</comment>
<dbReference type="Proteomes" id="UP000287171">
    <property type="component" value="Unassembled WGS sequence"/>
</dbReference>
<dbReference type="EMBL" id="BIFT01000001">
    <property type="protein sequence ID" value="GCE25575.1"/>
    <property type="molecule type" value="Genomic_DNA"/>
</dbReference>
<evidence type="ECO:0000313" key="2">
    <source>
        <dbReference type="Proteomes" id="UP000287171"/>
    </source>
</evidence>
<evidence type="ECO:0000313" key="1">
    <source>
        <dbReference type="EMBL" id="GCE25575.1"/>
    </source>
</evidence>
<gene>
    <name evidence="1" type="ORF">KDA_10590</name>
</gene>
<reference evidence="2" key="1">
    <citation type="submission" date="2018-12" db="EMBL/GenBank/DDBJ databases">
        <title>Tengunoibacter tsumagoiensis gen. nov., sp. nov., Dictyobacter kobayashii sp. nov., D. alpinus sp. nov., and D. joshuensis sp. nov. and description of Dictyobacteraceae fam. nov. within the order Ktedonobacterales isolated from Tengu-no-mugimeshi.</title>
        <authorList>
            <person name="Wang C.M."/>
            <person name="Zheng Y."/>
            <person name="Sakai Y."/>
            <person name="Toyoda A."/>
            <person name="Minakuchi Y."/>
            <person name="Abe K."/>
            <person name="Yokota A."/>
            <person name="Yabe S."/>
        </authorList>
    </citation>
    <scope>NUCLEOTIDE SEQUENCE [LARGE SCALE GENOMIC DNA]</scope>
    <source>
        <strain evidence="2">Uno16</strain>
    </source>
</reference>